<dbReference type="PATRIC" id="fig|1423.173.peg.1778"/>
<dbReference type="InterPro" id="IPR011051">
    <property type="entry name" value="RmlC_Cupin_sf"/>
</dbReference>
<evidence type="ECO:0000259" key="4">
    <source>
        <dbReference type="SMART" id="SM00835"/>
    </source>
</evidence>
<dbReference type="CDD" id="cd20305">
    <property type="entry name" value="cupin_OxDC_C"/>
    <property type="match status" value="1"/>
</dbReference>
<feature type="active site" description="Proton donor" evidence="2">
    <location>
        <position position="361"/>
    </location>
</feature>
<feature type="binding site" evidence="3">
    <location>
        <position position="131"/>
    </location>
    <ligand>
        <name>Mn(2+)</name>
        <dbReference type="ChEBI" id="CHEBI:29035"/>
        <label>1</label>
    </ligand>
</feature>
<dbReference type="Pfam" id="PF00190">
    <property type="entry name" value="Cupin_1"/>
    <property type="match status" value="2"/>
</dbReference>
<evidence type="ECO:0000256" key="2">
    <source>
        <dbReference type="PIRSR" id="PIRSR617774-1"/>
    </source>
</evidence>
<feature type="binding site" evidence="3">
    <location>
        <position position="301"/>
    </location>
    <ligand>
        <name>Mn(2+)</name>
        <dbReference type="ChEBI" id="CHEBI:29035"/>
        <label>2</label>
    </ligand>
</feature>
<evidence type="ECO:0000256" key="1">
    <source>
        <dbReference type="ARBA" id="ARBA00022723"/>
    </source>
</evidence>
<feature type="binding site" evidence="3">
    <location>
        <position position="308"/>
    </location>
    <ligand>
        <name>Mn(2+)</name>
        <dbReference type="ChEBI" id="CHEBI:29035"/>
        <label>2</label>
    </ligand>
</feature>
<evidence type="ECO:0000313" key="6">
    <source>
        <dbReference type="Proteomes" id="UP000032247"/>
    </source>
</evidence>
<dbReference type="InterPro" id="IPR051610">
    <property type="entry name" value="GPI/OXD"/>
</dbReference>
<dbReference type="NCBIfam" id="TIGR03404">
    <property type="entry name" value="bicupin_oxalic"/>
    <property type="match status" value="1"/>
</dbReference>
<dbReference type="EMBL" id="JXBC01000003">
    <property type="protein sequence ID" value="KIU11136.1"/>
    <property type="molecule type" value="Genomic_DNA"/>
</dbReference>
<keyword evidence="1 3" id="KW-0479">Metal-binding</keyword>
<dbReference type="Gene3D" id="2.60.120.10">
    <property type="entry name" value="Jelly Rolls"/>
    <property type="match status" value="2"/>
</dbReference>
<evidence type="ECO:0000256" key="3">
    <source>
        <dbReference type="PIRSR" id="PIRSR617774-2"/>
    </source>
</evidence>
<dbReference type="CDD" id="cd20304">
    <property type="entry name" value="cupin_OxDC_N"/>
    <property type="match status" value="1"/>
</dbReference>
<dbReference type="SUPFAM" id="SSF51182">
    <property type="entry name" value="RmlC-like cupins"/>
    <property type="match status" value="1"/>
</dbReference>
<gene>
    <name evidence="5" type="ORF">SC09_Contig24orf00010</name>
</gene>
<sequence>MSIPRHSNLRLCIGWNKILFISKTRCMLLEQQQPINHEDRNVPQPIRSDGAGAIDAGPRNMMRDMQNPNILVPPVTDEGMIPNLRFSFSDAPMKLDHGGWSREITVRQLPISTAIAGVNMSLTAGGVRELHWHKQAEWAYMLLGRARITAVDQDGRNFIADVGPGDLWYFPAGIPHSIQGLEHCEFLLVFDDGNFSEFSTLTISDWLAHTPKGVPENAFNSLPSEQVYIYQGNVPGSVASEDIQSPYGKVPMTFKHELLNQPPIQMPGGSVRIVDSSNFPISKTIAAALVQIESGAMRELHWHPNSDEWQYYLTGQGRMTVFIGNGTARTFDYRAGDVGYVPSNAGHYIQNTGTETLWFLEMFKSNRYADVSLNQWMALTPKELVQSNLNAGSVMLDSLRKKKVPVVKYPGT</sequence>
<feature type="binding site" evidence="3">
    <location>
        <position position="176"/>
    </location>
    <ligand>
        <name>Mn(2+)</name>
        <dbReference type="ChEBI" id="CHEBI:29035"/>
        <label>1</label>
    </ligand>
</feature>
<dbReference type="GO" id="GO:0033609">
    <property type="term" value="P:oxalate metabolic process"/>
    <property type="evidence" value="ECO:0007669"/>
    <property type="project" value="InterPro"/>
</dbReference>
<dbReference type="PANTHER" id="PTHR35848">
    <property type="entry name" value="OXALATE-BINDING PROTEIN"/>
    <property type="match status" value="1"/>
</dbReference>
<comment type="caution">
    <text evidence="5">The sequence shown here is derived from an EMBL/GenBank/DDBJ whole genome shotgun (WGS) entry which is preliminary data.</text>
</comment>
<feature type="domain" description="Cupin type-1" evidence="4">
    <location>
        <begin position="86"/>
        <end position="228"/>
    </location>
</feature>
<name>A0A0D1L5Z7_BACIU</name>
<feature type="binding site" evidence="3">
    <location>
        <position position="137"/>
    </location>
    <ligand>
        <name>Mn(2+)</name>
        <dbReference type="ChEBI" id="CHEBI:29035"/>
        <label>1</label>
    </ligand>
</feature>
<dbReference type="InterPro" id="IPR006045">
    <property type="entry name" value="Cupin_1"/>
</dbReference>
<dbReference type="STRING" id="483913.AN935_09765"/>
<reference evidence="5 6" key="1">
    <citation type="submission" date="2014-12" db="EMBL/GenBank/DDBJ databases">
        <title>Comparative genome analysis of Bacillus coagulans HM-08, Clostridium butyricum HM-68, Bacillus subtilis HM-66 and Bacillus licheniformis BL-09.</title>
        <authorList>
            <person name="Zhang H."/>
        </authorList>
    </citation>
    <scope>NUCLEOTIDE SEQUENCE [LARGE SCALE GENOMIC DNA]</scope>
    <source>
        <strain evidence="5 6">HM-66</strain>
    </source>
</reference>
<dbReference type="AlphaFoldDB" id="A0A0D1L5Z7"/>
<evidence type="ECO:0000313" key="5">
    <source>
        <dbReference type="EMBL" id="KIU11136.1"/>
    </source>
</evidence>
<protein>
    <submittedName>
        <fullName evidence="5">Oxalate decarboxylase</fullName>
    </submittedName>
</protein>
<dbReference type="PANTHER" id="PTHR35848:SF9">
    <property type="entry name" value="SLL1358 PROTEIN"/>
    <property type="match status" value="1"/>
</dbReference>
<proteinExistence type="predicted"/>
<feature type="domain" description="Cupin type-1" evidence="4">
    <location>
        <begin position="256"/>
        <end position="397"/>
    </location>
</feature>
<feature type="binding site" evidence="3">
    <location>
        <position position="303"/>
    </location>
    <ligand>
        <name>Mn(2+)</name>
        <dbReference type="ChEBI" id="CHEBI:29035"/>
        <label>2</label>
    </ligand>
</feature>
<accession>A0A0D1L5Z7</accession>
<keyword evidence="3" id="KW-0464">Manganese</keyword>
<feature type="binding site" evidence="3">
    <location>
        <position position="347"/>
    </location>
    <ligand>
        <name>Mn(2+)</name>
        <dbReference type="ChEBI" id="CHEBI:29035"/>
        <label>2</label>
    </ligand>
</feature>
<dbReference type="InterPro" id="IPR017774">
    <property type="entry name" value="Bicupin_oxalate_deCO2ase/Oxase"/>
</dbReference>
<comment type="cofactor">
    <cofactor evidence="3">
        <name>Mn(2+)</name>
        <dbReference type="ChEBI" id="CHEBI:29035"/>
    </cofactor>
    <text evidence="3">Binds 2 manganese ions per subunit.</text>
</comment>
<dbReference type="Proteomes" id="UP000032247">
    <property type="component" value="Unassembled WGS sequence"/>
</dbReference>
<organism evidence="5 6">
    <name type="scientific">Bacillus subtilis</name>
    <dbReference type="NCBI Taxonomy" id="1423"/>
    <lineage>
        <taxon>Bacteria</taxon>
        <taxon>Bacillati</taxon>
        <taxon>Bacillota</taxon>
        <taxon>Bacilli</taxon>
        <taxon>Bacillales</taxon>
        <taxon>Bacillaceae</taxon>
        <taxon>Bacillus</taxon>
    </lineage>
</organism>
<dbReference type="SMART" id="SM00835">
    <property type="entry name" value="Cupin_1"/>
    <property type="match status" value="2"/>
</dbReference>
<dbReference type="GO" id="GO:0046872">
    <property type="term" value="F:metal ion binding"/>
    <property type="evidence" value="ECO:0007669"/>
    <property type="project" value="UniProtKB-KW"/>
</dbReference>
<feature type="binding site" evidence="3">
    <location>
        <position position="133"/>
    </location>
    <ligand>
        <name>Mn(2+)</name>
        <dbReference type="ChEBI" id="CHEBI:29035"/>
        <label>1</label>
    </ligand>
</feature>
<dbReference type="InterPro" id="IPR014710">
    <property type="entry name" value="RmlC-like_jellyroll"/>
</dbReference>